<feature type="binding site" evidence="13">
    <location>
        <position position="164"/>
    </location>
    <ligand>
        <name>substrate</name>
    </ligand>
</feature>
<protein>
    <recommendedName>
        <fullName evidence="11">Probable nicotinate-nucleotide pyrophosphorylase [carboxylating]</fullName>
        <ecNumber evidence="5">2.4.2.19</ecNumber>
    </recommendedName>
    <alternativeName>
        <fullName evidence="9">Quinolinate phosphoribosyltransferase [decarboxylating]</fullName>
    </alternativeName>
</protein>
<comment type="caution">
    <text evidence="16">The sequence shown here is derived from an EMBL/GenBank/DDBJ whole genome shotgun (WGS) entry which is preliminary data.</text>
</comment>
<evidence type="ECO:0000256" key="1">
    <source>
        <dbReference type="ARBA" id="ARBA00003237"/>
    </source>
</evidence>
<evidence type="ECO:0000256" key="6">
    <source>
        <dbReference type="ARBA" id="ARBA00022642"/>
    </source>
</evidence>
<organism evidence="16 17">
    <name type="scientific">Caldisalinibacter kiritimatiensis</name>
    <dbReference type="NCBI Taxonomy" id="1304284"/>
    <lineage>
        <taxon>Bacteria</taxon>
        <taxon>Bacillati</taxon>
        <taxon>Bacillota</taxon>
        <taxon>Tissierellia</taxon>
        <taxon>Tissierellales</taxon>
        <taxon>Thermohalobacteraceae</taxon>
        <taxon>Caldisalinibacter</taxon>
    </lineage>
</organism>
<dbReference type="PANTHER" id="PTHR32179:SF3">
    <property type="entry name" value="NICOTINATE-NUCLEOTIDE PYROPHOSPHORYLASE [CARBOXYLATING]"/>
    <property type="match status" value="1"/>
</dbReference>
<dbReference type="EMBL" id="ARZA01000198">
    <property type="protein sequence ID" value="EOD00212.1"/>
    <property type="molecule type" value="Genomic_DNA"/>
</dbReference>
<evidence type="ECO:0000256" key="4">
    <source>
        <dbReference type="ARBA" id="ARBA00011218"/>
    </source>
</evidence>
<comment type="similarity">
    <text evidence="3 12">Belongs to the NadC/ModD family.</text>
</comment>
<dbReference type="Pfam" id="PF02749">
    <property type="entry name" value="QRPTase_N"/>
    <property type="match status" value="1"/>
</dbReference>
<dbReference type="GO" id="GO:0034213">
    <property type="term" value="P:quinolinate catabolic process"/>
    <property type="evidence" value="ECO:0007669"/>
    <property type="project" value="TreeGrafter"/>
</dbReference>
<dbReference type="PIRSF" id="PIRSF006250">
    <property type="entry name" value="NadC_ModD"/>
    <property type="match status" value="1"/>
</dbReference>
<dbReference type="PANTHER" id="PTHR32179">
    <property type="entry name" value="NICOTINATE-NUCLEOTIDE PYROPHOSPHORYLASE [CARBOXYLATING]"/>
    <property type="match status" value="1"/>
</dbReference>
<dbReference type="Gene3D" id="3.20.20.70">
    <property type="entry name" value="Aldolase class I"/>
    <property type="match status" value="1"/>
</dbReference>
<evidence type="ECO:0000256" key="11">
    <source>
        <dbReference type="ARBA" id="ARBA00069173"/>
    </source>
</evidence>
<comment type="subunit">
    <text evidence="4">Hexamer formed by 3 homodimers.</text>
</comment>
<evidence type="ECO:0000259" key="14">
    <source>
        <dbReference type="Pfam" id="PF01729"/>
    </source>
</evidence>
<feature type="domain" description="Quinolinate phosphoribosyl transferase N-terminal" evidence="15">
    <location>
        <begin position="22"/>
        <end position="107"/>
    </location>
</feature>
<evidence type="ECO:0000313" key="16">
    <source>
        <dbReference type="EMBL" id="EOD00212.1"/>
    </source>
</evidence>
<evidence type="ECO:0000256" key="8">
    <source>
        <dbReference type="ARBA" id="ARBA00022679"/>
    </source>
</evidence>
<comment type="function">
    <text evidence="1">Involved in the catabolism of quinolinic acid (QA).</text>
</comment>
<accession>R1AU60</accession>
<feature type="binding site" evidence="13">
    <location>
        <position position="154"/>
    </location>
    <ligand>
        <name>substrate</name>
    </ligand>
</feature>
<keyword evidence="7 12" id="KW-0328">Glycosyltransferase</keyword>
<dbReference type="SUPFAM" id="SSF51690">
    <property type="entry name" value="Nicotinate/Quinolinate PRTase C-terminal domain-like"/>
    <property type="match status" value="1"/>
</dbReference>
<comment type="catalytic activity">
    <reaction evidence="10">
        <text>nicotinate beta-D-ribonucleotide + CO2 + diphosphate = quinolinate + 5-phospho-alpha-D-ribose 1-diphosphate + 2 H(+)</text>
        <dbReference type="Rhea" id="RHEA:12733"/>
        <dbReference type="ChEBI" id="CHEBI:15378"/>
        <dbReference type="ChEBI" id="CHEBI:16526"/>
        <dbReference type="ChEBI" id="CHEBI:29959"/>
        <dbReference type="ChEBI" id="CHEBI:33019"/>
        <dbReference type="ChEBI" id="CHEBI:57502"/>
        <dbReference type="ChEBI" id="CHEBI:58017"/>
        <dbReference type="EC" id="2.4.2.19"/>
    </reaction>
</comment>
<dbReference type="AlphaFoldDB" id="R1AU60"/>
<dbReference type="CDD" id="cd01572">
    <property type="entry name" value="QPRTase"/>
    <property type="match status" value="1"/>
</dbReference>
<dbReference type="Pfam" id="PF01729">
    <property type="entry name" value="QRPTase_C"/>
    <property type="match status" value="1"/>
</dbReference>
<evidence type="ECO:0000256" key="13">
    <source>
        <dbReference type="PIRSR" id="PIRSR006250-1"/>
    </source>
</evidence>
<dbReference type="Gene3D" id="3.90.1170.20">
    <property type="entry name" value="Quinolinate phosphoribosyl transferase, N-terminal domain"/>
    <property type="match status" value="1"/>
</dbReference>
<feature type="binding site" evidence="13">
    <location>
        <begin position="259"/>
        <end position="261"/>
    </location>
    <ligand>
        <name>substrate</name>
    </ligand>
</feature>
<dbReference type="FunFam" id="3.90.1170.20:FF:000001">
    <property type="entry name" value="Nicotinate-nucleotide diphosphorylase (Carboxylating)"/>
    <property type="match status" value="1"/>
</dbReference>
<comment type="pathway">
    <text evidence="2">Cofactor biosynthesis; NAD(+) biosynthesis; nicotinate D-ribonucleotide from quinolinate: step 1/1.</text>
</comment>
<dbReference type="STRING" id="1304284.L21TH_1739"/>
<dbReference type="NCBIfam" id="TIGR00078">
    <property type="entry name" value="nadC"/>
    <property type="match status" value="1"/>
</dbReference>
<dbReference type="OrthoDB" id="9782546at2"/>
<dbReference type="InterPro" id="IPR036068">
    <property type="entry name" value="Nicotinate_pribotase-like_C"/>
</dbReference>
<evidence type="ECO:0000256" key="5">
    <source>
        <dbReference type="ARBA" id="ARBA00011944"/>
    </source>
</evidence>
<evidence type="ECO:0000256" key="3">
    <source>
        <dbReference type="ARBA" id="ARBA00009400"/>
    </source>
</evidence>
<dbReference type="PATRIC" id="fig|1304284.3.peg.1706"/>
<dbReference type="InterPro" id="IPR027277">
    <property type="entry name" value="NadC/ModD"/>
</dbReference>
<dbReference type="EC" id="2.4.2.19" evidence="5"/>
<keyword evidence="6" id="KW-0662">Pyridine nucleotide biosynthesis</keyword>
<keyword evidence="8 12" id="KW-0808">Transferase</keyword>
<dbReference type="RefSeq" id="WP_006314232.1">
    <property type="nucleotide sequence ID" value="NZ_ARZA01000198.1"/>
</dbReference>
<proteinExistence type="inferred from homology"/>
<dbReference type="GO" id="GO:0004514">
    <property type="term" value="F:nicotinate-nucleotide diphosphorylase (carboxylating) activity"/>
    <property type="evidence" value="ECO:0007669"/>
    <property type="project" value="UniProtKB-EC"/>
</dbReference>
<dbReference type="InterPro" id="IPR022412">
    <property type="entry name" value="Quinolinate_PRibosylTrfase_N"/>
</dbReference>
<dbReference type="Proteomes" id="UP000013378">
    <property type="component" value="Unassembled WGS sequence"/>
</dbReference>
<feature type="binding site" evidence="13">
    <location>
        <position position="194"/>
    </location>
    <ligand>
        <name>substrate</name>
    </ligand>
</feature>
<evidence type="ECO:0000259" key="15">
    <source>
        <dbReference type="Pfam" id="PF02749"/>
    </source>
</evidence>
<feature type="binding site" evidence="13">
    <location>
        <position position="97"/>
    </location>
    <ligand>
        <name>substrate</name>
    </ligand>
</feature>
<name>R1AU60_9FIRM</name>
<dbReference type="InterPro" id="IPR013785">
    <property type="entry name" value="Aldolase_TIM"/>
</dbReference>
<dbReference type="SUPFAM" id="SSF54675">
    <property type="entry name" value="Nicotinate/Quinolinate PRTase N-terminal domain-like"/>
    <property type="match status" value="1"/>
</dbReference>
<evidence type="ECO:0000256" key="2">
    <source>
        <dbReference type="ARBA" id="ARBA00004893"/>
    </source>
</evidence>
<evidence type="ECO:0000256" key="7">
    <source>
        <dbReference type="ARBA" id="ARBA00022676"/>
    </source>
</evidence>
<feature type="domain" description="Quinolinate phosphoribosyl transferase C-terminal" evidence="14">
    <location>
        <begin position="109"/>
        <end position="274"/>
    </location>
</feature>
<dbReference type="InterPro" id="IPR004393">
    <property type="entry name" value="NadC"/>
</dbReference>
<sequence>MQRFHIEEIVKKALLEDMNNGDITTDNLIDEESISEAEIVVKEDGVIAGLEVVETAFKFLDDNIEIQRLVNDGDEANKGTVIVKLKGKTRAILSAERTALNLIQRMSGIATQTSLYTKRIEKYDVKLVDTRKTTPGLRALEKYAVRMGGGYNHRFNLSDAVMIKDNHIKAAGGIKEAISTLREKIGHTVKVEVEVETLTELKEAIEAKADIVMLDNMSIEDMKKAVEINEGRVILEASGNITLDNIEEVAKTGVDVISSGALTHSVKALDISLKLRD</sequence>
<evidence type="ECO:0000256" key="12">
    <source>
        <dbReference type="PIRNR" id="PIRNR006250"/>
    </source>
</evidence>
<dbReference type="GO" id="GO:0009435">
    <property type="term" value="P:NAD+ biosynthetic process"/>
    <property type="evidence" value="ECO:0007669"/>
    <property type="project" value="UniProtKB-UniPathway"/>
</dbReference>
<dbReference type="FunFam" id="3.20.20.70:FF:000030">
    <property type="entry name" value="Nicotinate-nucleotide pyrophosphorylase, carboxylating"/>
    <property type="match status" value="1"/>
</dbReference>
<dbReference type="InterPro" id="IPR037128">
    <property type="entry name" value="Quinolinate_PRibosylTase_N_sf"/>
</dbReference>
<dbReference type="GO" id="GO:0005737">
    <property type="term" value="C:cytoplasm"/>
    <property type="evidence" value="ECO:0007669"/>
    <property type="project" value="TreeGrafter"/>
</dbReference>
<dbReference type="InterPro" id="IPR002638">
    <property type="entry name" value="Quinolinate_PRibosylTrfase_C"/>
</dbReference>
<keyword evidence="17" id="KW-1185">Reference proteome</keyword>
<feature type="binding site" evidence="13">
    <location>
        <begin position="130"/>
        <end position="132"/>
    </location>
    <ligand>
        <name>substrate</name>
    </ligand>
</feature>
<evidence type="ECO:0000256" key="10">
    <source>
        <dbReference type="ARBA" id="ARBA00047445"/>
    </source>
</evidence>
<feature type="binding site" evidence="13">
    <location>
        <begin position="238"/>
        <end position="240"/>
    </location>
    <ligand>
        <name>substrate</name>
    </ligand>
</feature>
<gene>
    <name evidence="16" type="ORF">L21TH_1739</name>
</gene>
<evidence type="ECO:0000256" key="9">
    <source>
        <dbReference type="ARBA" id="ARBA00033102"/>
    </source>
</evidence>
<dbReference type="UniPathway" id="UPA00253">
    <property type="reaction ID" value="UER00331"/>
</dbReference>
<evidence type="ECO:0000313" key="17">
    <source>
        <dbReference type="Proteomes" id="UP000013378"/>
    </source>
</evidence>
<reference evidence="16 17" key="1">
    <citation type="journal article" date="2015" name="Geomicrobiol. J.">
        <title>Caldisalinibacter kiritimatiensis gen. nov., sp. nov., a moderately thermohalophilic thiosulfate-reducing bacterium from a hypersaline microbial mat.</title>
        <authorList>
            <person name="Ben Hania W."/>
            <person name="Joseph M."/>
            <person name="Fiebig A."/>
            <person name="Bunk B."/>
            <person name="Klenk H.-P."/>
            <person name="Fardeau M.-L."/>
            <person name="Spring S."/>
        </authorList>
    </citation>
    <scope>NUCLEOTIDE SEQUENCE [LARGE SCALE GENOMIC DNA]</scope>
    <source>
        <strain evidence="16 17">L21-TH-D2</strain>
    </source>
</reference>
<feature type="binding site" evidence="13">
    <location>
        <position position="215"/>
    </location>
    <ligand>
        <name>substrate</name>
    </ligand>
</feature>
<dbReference type="eggNOG" id="COG0157">
    <property type="taxonomic scope" value="Bacteria"/>
</dbReference>